<dbReference type="RefSeq" id="WP_179263711.1">
    <property type="nucleotide sequence ID" value="NZ_CP058601.1"/>
</dbReference>
<dbReference type="InterPro" id="IPR024747">
    <property type="entry name" value="Pyridox_Oxase-rel"/>
</dbReference>
<dbReference type="KEGG" id="haly:HYG82_19320"/>
<sequence>MQGLRWLQMTDEEMAEFLGRGGTGVISFAQDPSDPPVSIPVSYGFNQDEQLFYYQLSFPRDSRKGELVEKPVSFVTYDETDRGWQSVIATGTLEDLEDKPYESATIQGMWAIQIPRVDIFERPREEVTFRFFSLDPEMLSGRKEVPSRS</sequence>
<dbReference type="GeneID" id="56035489"/>
<organism evidence="1 2">
    <name type="scientific">Natrinema halophilum</name>
    <dbReference type="NCBI Taxonomy" id="1699371"/>
    <lineage>
        <taxon>Archaea</taxon>
        <taxon>Methanobacteriati</taxon>
        <taxon>Methanobacteriota</taxon>
        <taxon>Stenosarchaea group</taxon>
        <taxon>Halobacteria</taxon>
        <taxon>Halobacteriales</taxon>
        <taxon>Natrialbaceae</taxon>
        <taxon>Natrinema</taxon>
    </lineage>
</organism>
<proteinExistence type="predicted"/>
<dbReference type="EMBL" id="CP058601">
    <property type="protein sequence ID" value="QLG50831.1"/>
    <property type="molecule type" value="Genomic_DNA"/>
</dbReference>
<accession>A0A7D5H4S2</accession>
<dbReference type="Pfam" id="PF12900">
    <property type="entry name" value="Pyridox_ox_2"/>
    <property type="match status" value="1"/>
</dbReference>
<dbReference type="AlphaFoldDB" id="A0A7D5H4S2"/>
<dbReference type="SUPFAM" id="SSF50475">
    <property type="entry name" value="FMN-binding split barrel"/>
    <property type="match status" value="1"/>
</dbReference>
<evidence type="ECO:0000313" key="1">
    <source>
        <dbReference type="EMBL" id="QLG50831.1"/>
    </source>
</evidence>
<dbReference type="OrthoDB" id="953at2157"/>
<dbReference type="Proteomes" id="UP000509241">
    <property type="component" value="Chromosome"/>
</dbReference>
<evidence type="ECO:0000313" key="2">
    <source>
        <dbReference type="Proteomes" id="UP000509241"/>
    </source>
</evidence>
<dbReference type="Gene3D" id="2.30.110.10">
    <property type="entry name" value="Electron Transport, Fmn-binding Protein, Chain A"/>
    <property type="match status" value="1"/>
</dbReference>
<keyword evidence="2" id="KW-1185">Reference proteome</keyword>
<name>A0A7D5H4S2_9EURY</name>
<dbReference type="InterPro" id="IPR012349">
    <property type="entry name" value="Split_barrel_FMN-bd"/>
</dbReference>
<reference evidence="1 2" key="1">
    <citation type="submission" date="2020-07" db="EMBL/GenBank/DDBJ databases">
        <authorList>
            <person name="Cui H."/>
        </authorList>
    </citation>
    <scope>NUCLEOTIDE SEQUENCE [LARGE SCALE GENOMIC DNA]</scope>
    <source>
        <strain evidence="1 2">YPL8</strain>
    </source>
</reference>
<protein>
    <submittedName>
        <fullName evidence="1">Pyridoxamine 5'-phosphate oxidase family protein</fullName>
    </submittedName>
</protein>
<gene>
    <name evidence="1" type="ORF">HYG82_19320</name>
</gene>